<accession>A0A0W8FNU3</accession>
<dbReference type="InterPro" id="IPR010982">
    <property type="entry name" value="Lambda_DNA-bd_dom_sf"/>
</dbReference>
<name>A0A0W8FNU3_9ZZZZ</name>
<organism evidence="1">
    <name type="scientific">hydrocarbon metagenome</name>
    <dbReference type="NCBI Taxonomy" id="938273"/>
    <lineage>
        <taxon>unclassified sequences</taxon>
        <taxon>metagenomes</taxon>
        <taxon>ecological metagenomes</taxon>
    </lineage>
</organism>
<protein>
    <recommendedName>
        <fullName evidence="2">HTH cro/C1-type domain-containing protein</fullName>
    </recommendedName>
</protein>
<evidence type="ECO:0000313" key="1">
    <source>
        <dbReference type="EMBL" id="KUG22489.1"/>
    </source>
</evidence>
<reference evidence="1" key="1">
    <citation type="journal article" date="2015" name="Proc. Natl. Acad. Sci. U.S.A.">
        <title>Networks of energetic and metabolic interactions define dynamics in microbial communities.</title>
        <authorList>
            <person name="Embree M."/>
            <person name="Liu J.K."/>
            <person name="Al-Bassam M.M."/>
            <person name="Zengler K."/>
        </authorList>
    </citation>
    <scope>NUCLEOTIDE SEQUENCE</scope>
</reference>
<dbReference type="Gene3D" id="1.10.260.40">
    <property type="entry name" value="lambda repressor-like DNA-binding domains"/>
    <property type="match status" value="1"/>
</dbReference>
<comment type="caution">
    <text evidence="1">The sequence shown here is derived from an EMBL/GenBank/DDBJ whole genome shotgun (WGS) entry which is preliminary data.</text>
</comment>
<dbReference type="AlphaFoldDB" id="A0A0W8FNU3"/>
<gene>
    <name evidence="1" type="ORF">ASZ90_007733</name>
</gene>
<dbReference type="GO" id="GO:0003677">
    <property type="term" value="F:DNA binding"/>
    <property type="evidence" value="ECO:0007669"/>
    <property type="project" value="InterPro"/>
</dbReference>
<evidence type="ECO:0008006" key="2">
    <source>
        <dbReference type="Google" id="ProtNLM"/>
    </source>
</evidence>
<dbReference type="EMBL" id="LNQE01000963">
    <property type="protein sequence ID" value="KUG22489.1"/>
    <property type="molecule type" value="Genomic_DNA"/>
</dbReference>
<sequence>MKANHLTTNDKKRGRYIKSLLILRGIEQQKIAEEVKASEALVSQVIRGHRKGVARNGKKITEIKQLLADKLGRQVEDLWPRRAA</sequence>
<proteinExistence type="predicted"/>